<dbReference type="PANTHER" id="PTHR21621:SF0">
    <property type="entry name" value="BETA-CITRYLGLUTAMATE SYNTHASE B-RELATED"/>
    <property type="match status" value="1"/>
</dbReference>
<dbReference type="Proteomes" id="UP001622690">
    <property type="component" value="Chromosome"/>
</dbReference>
<dbReference type="InterPro" id="IPR048936">
    <property type="entry name" value="MvdD-like_ATPgrasp"/>
</dbReference>
<keyword evidence="3" id="KW-1185">Reference proteome</keyword>
<gene>
    <name evidence="2" type="primary">tgmB</name>
    <name evidence="2" type="ORF">OHU27_03730</name>
</gene>
<dbReference type="PANTHER" id="PTHR21621">
    <property type="entry name" value="RIBOSOMAL PROTEIN S6 MODIFICATION PROTEIN"/>
    <property type="match status" value="1"/>
</dbReference>
<name>A0ABZ1IRB3_9ACTN</name>
<dbReference type="InterPro" id="IPR026449">
    <property type="entry name" value="GRASP_SAV_5884"/>
</dbReference>
<dbReference type="SUPFAM" id="SSF56059">
    <property type="entry name" value="Glutathione synthetase ATP-binding domain-like"/>
    <property type="match status" value="1"/>
</dbReference>
<dbReference type="Pfam" id="PF21068">
    <property type="entry name" value="ATPgraspMvdD"/>
    <property type="match status" value="1"/>
</dbReference>
<proteinExistence type="predicted"/>
<evidence type="ECO:0000313" key="3">
    <source>
        <dbReference type="Proteomes" id="UP001622690"/>
    </source>
</evidence>
<evidence type="ECO:0000313" key="2">
    <source>
        <dbReference type="EMBL" id="WTO81569.1"/>
    </source>
</evidence>
<accession>A0ABZ1IRB3</accession>
<dbReference type="Gene3D" id="3.30.470.20">
    <property type="entry name" value="ATP-grasp fold, B domain"/>
    <property type="match status" value="1"/>
</dbReference>
<organism evidence="2 3">
    <name type="scientific">Streptomyces nigra</name>
    <dbReference type="NCBI Taxonomy" id="1827580"/>
    <lineage>
        <taxon>Bacteria</taxon>
        <taxon>Bacillati</taxon>
        <taxon>Actinomycetota</taxon>
        <taxon>Actinomycetes</taxon>
        <taxon>Kitasatosporales</taxon>
        <taxon>Streptomycetaceae</taxon>
        <taxon>Streptomyces</taxon>
    </lineage>
</organism>
<dbReference type="EMBL" id="CP108125">
    <property type="protein sequence ID" value="WTO81569.1"/>
    <property type="molecule type" value="Genomic_DNA"/>
</dbReference>
<protein>
    <submittedName>
        <fullName evidence="2">ATP-grasp ribosomal peptide maturase</fullName>
    </submittedName>
</protein>
<dbReference type="RefSeq" id="WP_210979475.1">
    <property type="nucleotide sequence ID" value="NZ_CP108125.1"/>
</dbReference>
<evidence type="ECO:0000259" key="1">
    <source>
        <dbReference type="Pfam" id="PF21068"/>
    </source>
</evidence>
<sequence>MTVLILTSEEDVTADMVVSELHATGTPVLRLDPADLPGKAVLSADYAHGDFDGHLSVNGHVLSMGGLRSIWVRRPGEPAAHAPDPSPWLTAETRQALYGMLHSAAARWMNHPRNADQARLKPWQLRLAHLSGFAVPPTVFTTAPRLARAFVEQHKEVVVKSASGPPPGEPPLALPTTLIGPDADFSAVAAGPALLQRYVPKRADIRLTCVGTRMFAARKTAEPDQIDGRYGDTGHPWEPVPVPGRIGKSVQEYVTLAGLAYAAFDFAEDEDGIWWFLECNQGGQFGFVELETGQPIAAAVADWLALQRRPDRRGKEAGIGRP</sequence>
<reference evidence="2 3" key="1">
    <citation type="submission" date="2022-10" db="EMBL/GenBank/DDBJ databases">
        <title>The complete genomes of actinobacterial strains from the NBC collection.</title>
        <authorList>
            <person name="Joergensen T.S."/>
            <person name="Alvarez Arevalo M."/>
            <person name="Sterndorff E.B."/>
            <person name="Faurdal D."/>
            <person name="Vuksanovic O."/>
            <person name="Mourched A.-S."/>
            <person name="Charusanti P."/>
            <person name="Shaw S."/>
            <person name="Blin K."/>
            <person name="Weber T."/>
        </authorList>
    </citation>
    <scope>NUCLEOTIDE SEQUENCE [LARGE SCALE GENOMIC DNA]</scope>
    <source>
        <strain evidence="2 3">NBC_00206</strain>
    </source>
</reference>
<dbReference type="NCBIfam" id="TIGR04187">
    <property type="entry name" value="GRASP_SAV_5884"/>
    <property type="match status" value="1"/>
</dbReference>
<feature type="domain" description="MvdD-like pre-ATP grasp" evidence="1">
    <location>
        <begin position="2"/>
        <end position="113"/>
    </location>
</feature>